<evidence type="ECO:0000259" key="4">
    <source>
        <dbReference type="SMART" id="SM00093"/>
    </source>
</evidence>
<dbReference type="SUPFAM" id="SSF56574">
    <property type="entry name" value="Serpins"/>
    <property type="match status" value="1"/>
</dbReference>
<sequence>MGTLVEANTEFAVDLCKILIKENPNKNVFYSPLSISAASGMVLLGAKGDTAKQMEKTLHFDKITGSGSSASSPAAGAQCDKPGGPHPQFKELLAAINQHTKNYALSIANRLYGEQRYEFHQKYLHCTKEMYGADLERVDFQHALEATRKKINSWVESQTNGKIKDLLASGSIDVSVVLVLVNAIYFKGKWKREFKKTDTKEKPFWISQVAKDLTYAKLQQWTCSSNMKKQEIKVFLPKFKLEEKYILKEILAGLGMVDVFSPGKANLTGMANGPLVVSKVIHQAYVEVNEEGTEAAGATGVTVVPVSANILPEFKADHPFMFFIRHNKTQSVLFFGKVVSPE</sequence>
<accession>A0AA97JPP1</accession>
<dbReference type="SMART" id="SM00093">
    <property type="entry name" value="SERPIN"/>
    <property type="match status" value="1"/>
</dbReference>
<dbReference type="InterPro" id="IPR036186">
    <property type="entry name" value="Serpin_sf"/>
</dbReference>
<dbReference type="Gene3D" id="3.30.497.10">
    <property type="entry name" value="Antithrombin, subunit I, domain 2"/>
    <property type="match status" value="2"/>
</dbReference>
<protein>
    <submittedName>
        <fullName evidence="6">Serpin B3-like isoform X2</fullName>
    </submittedName>
</protein>
<gene>
    <name evidence="6" type="primary">LOC129333342</name>
</gene>
<dbReference type="Gene3D" id="2.30.39.10">
    <property type="entry name" value="Alpha-1-antitrypsin, domain 1"/>
    <property type="match status" value="1"/>
</dbReference>
<dbReference type="Pfam" id="PF00079">
    <property type="entry name" value="Serpin"/>
    <property type="match status" value="1"/>
</dbReference>
<reference evidence="6" key="1">
    <citation type="submission" date="2025-08" db="UniProtKB">
        <authorList>
            <consortium name="RefSeq"/>
        </authorList>
    </citation>
    <scope>IDENTIFICATION</scope>
    <source>
        <tissue evidence="6">Blood</tissue>
    </source>
</reference>
<evidence type="ECO:0000256" key="2">
    <source>
        <dbReference type="ARBA" id="ARBA00022490"/>
    </source>
</evidence>
<evidence type="ECO:0000256" key="1">
    <source>
        <dbReference type="ARBA" id="ARBA00004496"/>
    </source>
</evidence>
<dbReference type="PROSITE" id="PS00284">
    <property type="entry name" value="SERPIN"/>
    <property type="match status" value="1"/>
</dbReference>
<dbReference type="InterPro" id="IPR000215">
    <property type="entry name" value="Serpin_fam"/>
</dbReference>
<dbReference type="GO" id="GO:0005737">
    <property type="term" value="C:cytoplasm"/>
    <property type="evidence" value="ECO:0007669"/>
    <property type="project" value="UniProtKB-SubCell"/>
</dbReference>
<evidence type="ECO:0000256" key="3">
    <source>
        <dbReference type="RuleBase" id="RU000411"/>
    </source>
</evidence>
<feature type="domain" description="Serpin" evidence="4">
    <location>
        <begin position="13"/>
        <end position="341"/>
    </location>
</feature>
<dbReference type="AlphaFoldDB" id="A0AA97JPP1"/>
<keyword evidence="5" id="KW-1185">Reference proteome</keyword>
<comment type="subcellular location">
    <subcellularLocation>
        <location evidence="1">Cytoplasm</location>
    </subcellularLocation>
</comment>
<dbReference type="GO" id="GO:0005615">
    <property type="term" value="C:extracellular space"/>
    <property type="evidence" value="ECO:0007669"/>
    <property type="project" value="InterPro"/>
</dbReference>
<dbReference type="GeneID" id="129333342"/>
<dbReference type="PANTHER" id="PTHR11461:SF199">
    <property type="entry name" value="SERPIN B11"/>
    <property type="match status" value="1"/>
</dbReference>
<dbReference type="PANTHER" id="PTHR11461">
    <property type="entry name" value="SERINE PROTEASE INHIBITOR, SERPIN"/>
    <property type="match status" value="1"/>
</dbReference>
<dbReference type="Proteomes" id="UP001190640">
    <property type="component" value="Chromosome 7"/>
</dbReference>
<name>A0AA97JPP1_EUBMA</name>
<dbReference type="CDD" id="cd19956">
    <property type="entry name" value="serpinB"/>
    <property type="match status" value="1"/>
</dbReference>
<evidence type="ECO:0000313" key="6">
    <source>
        <dbReference type="RefSeq" id="XP_054840899.1"/>
    </source>
</evidence>
<dbReference type="InterPro" id="IPR023796">
    <property type="entry name" value="Serpin_dom"/>
</dbReference>
<dbReference type="InterPro" id="IPR042185">
    <property type="entry name" value="Serpin_sf_2"/>
</dbReference>
<organism evidence="5 6">
    <name type="scientific">Eublepharis macularius</name>
    <name type="common">Leopard gecko</name>
    <name type="synonym">Cyrtodactylus macularius</name>
    <dbReference type="NCBI Taxonomy" id="481883"/>
    <lineage>
        <taxon>Eukaryota</taxon>
        <taxon>Metazoa</taxon>
        <taxon>Chordata</taxon>
        <taxon>Craniata</taxon>
        <taxon>Vertebrata</taxon>
        <taxon>Euteleostomi</taxon>
        <taxon>Lepidosauria</taxon>
        <taxon>Squamata</taxon>
        <taxon>Bifurcata</taxon>
        <taxon>Gekkota</taxon>
        <taxon>Eublepharidae</taxon>
        <taxon>Eublepharinae</taxon>
        <taxon>Eublepharis</taxon>
    </lineage>
</organism>
<dbReference type="RefSeq" id="XP_054840899.1">
    <property type="nucleotide sequence ID" value="XM_054984924.1"/>
</dbReference>
<dbReference type="FunFam" id="3.30.497.10:FF:000015">
    <property type="entry name" value="Serpin family B member 7"/>
    <property type="match status" value="1"/>
</dbReference>
<proteinExistence type="inferred from homology"/>
<dbReference type="InterPro" id="IPR042178">
    <property type="entry name" value="Serpin_sf_1"/>
</dbReference>
<dbReference type="InterPro" id="IPR023795">
    <property type="entry name" value="Serpin_CS"/>
</dbReference>
<evidence type="ECO:0000313" key="5">
    <source>
        <dbReference type="Proteomes" id="UP001190640"/>
    </source>
</evidence>
<dbReference type="GO" id="GO:0004867">
    <property type="term" value="F:serine-type endopeptidase inhibitor activity"/>
    <property type="evidence" value="ECO:0007669"/>
    <property type="project" value="InterPro"/>
</dbReference>
<keyword evidence="2" id="KW-0963">Cytoplasm</keyword>
<comment type="similarity">
    <text evidence="3">Belongs to the serpin family.</text>
</comment>